<proteinExistence type="inferred from homology"/>
<dbReference type="Pfam" id="PF01250">
    <property type="entry name" value="Ribosomal_S6"/>
    <property type="match status" value="1"/>
</dbReference>
<comment type="function">
    <text evidence="4 6">Binds together with bS18 to 16S ribosomal RNA.</text>
</comment>
<protein>
    <recommendedName>
        <fullName evidence="5 6">Small ribosomal subunit protein bS6</fullName>
    </recommendedName>
</protein>
<keyword evidence="6" id="KW-0694">RNA-binding</keyword>
<sequence length="120" mass="14102">MSRIKHYETMFIVKPTMTEEETVAQIELVKANIEKNGGEIVSFDDMGTRQLAYEIEKHKRGHYYVMYFRAPTTSILELERNYRINENIIRFIFIKYESKKEVTAWTKLSDEAAKKSAAKA</sequence>
<dbReference type="GO" id="GO:0003735">
    <property type="term" value="F:structural constituent of ribosome"/>
    <property type="evidence" value="ECO:0007669"/>
    <property type="project" value="InterPro"/>
</dbReference>
<keyword evidence="3 6" id="KW-0687">Ribonucleoprotein</keyword>
<evidence type="ECO:0000256" key="5">
    <source>
        <dbReference type="ARBA" id="ARBA00035294"/>
    </source>
</evidence>
<comment type="similarity">
    <text evidence="1 6">Belongs to the bacterial ribosomal protein bS6 family.</text>
</comment>
<dbReference type="InterPro" id="IPR035980">
    <property type="entry name" value="Ribosomal_bS6_sf"/>
</dbReference>
<dbReference type="AlphaFoldDB" id="D5V761"/>
<evidence type="ECO:0000313" key="8">
    <source>
        <dbReference type="Proteomes" id="UP000000939"/>
    </source>
</evidence>
<dbReference type="HOGENOM" id="CLU_113441_4_1_7"/>
<dbReference type="EMBL" id="CP001999">
    <property type="protein sequence ID" value="ADG94481.1"/>
    <property type="molecule type" value="Genomic_DNA"/>
</dbReference>
<evidence type="ECO:0000256" key="4">
    <source>
        <dbReference type="ARBA" id="ARBA00035104"/>
    </source>
</evidence>
<dbReference type="InterPro" id="IPR000529">
    <property type="entry name" value="Ribosomal_bS6"/>
</dbReference>
<dbReference type="Gene3D" id="3.30.70.60">
    <property type="match status" value="1"/>
</dbReference>
<dbReference type="eggNOG" id="COG0360">
    <property type="taxonomic scope" value="Bacteria"/>
</dbReference>
<dbReference type="CDD" id="cd00473">
    <property type="entry name" value="bS6"/>
    <property type="match status" value="1"/>
</dbReference>
<dbReference type="PANTHER" id="PTHR21011:SF1">
    <property type="entry name" value="SMALL RIBOSOMAL SUBUNIT PROTEIN BS6M"/>
    <property type="match status" value="1"/>
</dbReference>
<dbReference type="GO" id="GO:0006412">
    <property type="term" value="P:translation"/>
    <property type="evidence" value="ECO:0007669"/>
    <property type="project" value="UniProtKB-UniRule"/>
</dbReference>
<dbReference type="GO" id="GO:0022627">
    <property type="term" value="C:cytosolic small ribosomal subunit"/>
    <property type="evidence" value="ECO:0007669"/>
    <property type="project" value="TreeGrafter"/>
</dbReference>
<dbReference type="KEGG" id="ant:Arnit_2833"/>
<organism evidence="7 8">
    <name type="scientific">Arcobacter nitrofigilis (strain ATCC 33309 / DSM 7299 / CCUG 15893 / LMG 7604 / NCTC 12251 / CI)</name>
    <name type="common">Campylobacter nitrofigilis</name>
    <dbReference type="NCBI Taxonomy" id="572480"/>
    <lineage>
        <taxon>Bacteria</taxon>
        <taxon>Pseudomonadati</taxon>
        <taxon>Campylobacterota</taxon>
        <taxon>Epsilonproteobacteria</taxon>
        <taxon>Campylobacterales</taxon>
        <taxon>Arcobacteraceae</taxon>
        <taxon>Arcobacter</taxon>
    </lineage>
</organism>
<accession>D5V761</accession>
<evidence type="ECO:0000256" key="2">
    <source>
        <dbReference type="ARBA" id="ARBA00022980"/>
    </source>
</evidence>
<dbReference type="InterPro" id="IPR020814">
    <property type="entry name" value="Ribosomal_S6_plastid/chlpt"/>
</dbReference>
<evidence type="ECO:0000256" key="1">
    <source>
        <dbReference type="ARBA" id="ARBA00009512"/>
    </source>
</evidence>
<name>D5V761_ARCNC</name>
<keyword evidence="2 6" id="KW-0689">Ribosomal protein</keyword>
<evidence type="ECO:0000313" key="7">
    <source>
        <dbReference type="EMBL" id="ADG94481.1"/>
    </source>
</evidence>
<gene>
    <name evidence="6" type="primary">rpsF</name>
    <name evidence="7" type="ordered locus">Arnit_2833</name>
</gene>
<evidence type="ECO:0000256" key="3">
    <source>
        <dbReference type="ARBA" id="ARBA00023274"/>
    </source>
</evidence>
<dbReference type="Proteomes" id="UP000000939">
    <property type="component" value="Chromosome"/>
</dbReference>
<dbReference type="HAMAP" id="MF_00360">
    <property type="entry name" value="Ribosomal_bS6"/>
    <property type="match status" value="1"/>
</dbReference>
<dbReference type="GO" id="GO:0070181">
    <property type="term" value="F:small ribosomal subunit rRNA binding"/>
    <property type="evidence" value="ECO:0007669"/>
    <property type="project" value="TreeGrafter"/>
</dbReference>
<reference evidence="7 8" key="1">
    <citation type="journal article" date="2010" name="Stand. Genomic Sci.">
        <title>Complete genome sequence of Arcobacter nitrofigilis type strain (CI).</title>
        <authorList>
            <person name="Pati A."/>
            <person name="Gronow S."/>
            <person name="Lapidus A."/>
            <person name="Copeland A."/>
            <person name="Glavina Del Rio T."/>
            <person name="Nolan M."/>
            <person name="Lucas S."/>
            <person name="Tice H."/>
            <person name="Cheng J.F."/>
            <person name="Han C."/>
            <person name="Chertkov O."/>
            <person name="Bruce D."/>
            <person name="Tapia R."/>
            <person name="Goodwin L."/>
            <person name="Pitluck S."/>
            <person name="Liolios K."/>
            <person name="Ivanova N."/>
            <person name="Mavromatis K."/>
            <person name="Chen A."/>
            <person name="Palaniappan K."/>
            <person name="Land M."/>
            <person name="Hauser L."/>
            <person name="Chang Y.J."/>
            <person name="Jeffries C.D."/>
            <person name="Detter J.C."/>
            <person name="Rohde M."/>
            <person name="Goker M."/>
            <person name="Bristow J."/>
            <person name="Eisen J.A."/>
            <person name="Markowitz V."/>
            <person name="Hugenholtz P."/>
            <person name="Klenk H.P."/>
            <person name="Kyrpides N.C."/>
        </authorList>
    </citation>
    <scope>NUCLEOTIDE SEQUENCE [LARGE SCALE GENOMIC DNA]</scope>
    <source>
        <strain evidence="8">ATCC 33309 / DSM 7299 / CCUG 15893 / LMG 7604 / NCTC 12251 / CI</strain>
    </source>
</reference>
<evidence type="ECO:0000256" key="6">
    <source>
        <dbReference type="HAMAP-Rule" id="MF_00360"/>
    </source>
</evidence>
<keyword evidence="6" id="KW-0699">rRNA-binding</keyword>
<keyword evidence="8" id="KW-1185">Reference proteome</keyword>
<dbReference type="OrthoDB" id="9812702at2"/>
<dbReference type="NCBIfam" id="TIGR00166">
    <property type="entry name" value="S6"/>
    <property type="match status" value="1"/>
</dbReference>
<dbReference type="InterPro" id="IPR014717">
    <property type="entry name" value="Transl_elong_EF1B/ribsomal_bS6"/>
</dbReference>
<dbReference type="SUPFAM" id="SSF54995">
    <property type="entry name" value="Ribosomal protein S6"/>
    <property type="match status" value="1"/>
</dbReference>
<dbReference type="PANTHER" id="PTHR21011">
    <property type="entry name" value="MITOCHONDRIAL 28S RIBOSOMAL PROTEIN S6"/>
    <property type="match status" value="1"/>
</dbReference>
<dbReference type="STRING" id="572480.Arnit_2833"/>